<sequence>MYERVWEGAAPGPDGTEWDLTLDFNEDTGLFRVCGALDGEAPQIHECADPVVSGLMARSEFDRPDSPEMMALIPPAPLEMRGRFAPFSSPDQIVSGSWRTPRDWPDARKDETVRELRFRRNDIVRLTDDVNPNRLATMECSRLLNGMYGDPSRWPRRAVDAVLRYPRGAMPGNRYHDPWLSGAMLPPEFSAAIMRAGSALAGKGLDYRDAVYALYEKAKSNGLYIEKDWEDNFGFIPSVDATRFVRELSEGDTVTLSLAACFSSIGGSAVELGDVRVDFKSAAWFRDMLQSENFLHGPLDGHALGKLQIGELEEYLVQSAKGLLHTAWTGAFLDGEYEVGPEGESERVLISAKVVDEGDCMDERGLLQRSCSWVVVSWSKSENVYHVELWQAPKYLADDRKSSKQAWRERDSTFDSFPSQFMPDMRTMPMTMDGSEPATFANARYACDPDRLLKERSRKDAQGKTVPGTKVLKENLAKLDTKVIVDRKQGTGSRGQHV</sequence>
<reference evidence="1" key="1">
    <citation type="submission" date="2019-11" db="EMBL/GenBank/DDBJ databases">
        <authorList>
            <person name="Feng L."/>
        </authorList>
    </citation>
    <scope>NUCLEOTIDE SEQUENCE</scope>
    <source>
        <strain evidence="1">CaerofaciensLFYP39</strain>
    </source>
</reference>
<proteinExistence type="predicted"/>
<protein>
    <submittedName>
        <fullName evidence="1">Uncharacterized protein</fullName>
    </submittedName>
</protein>
<gene>
    <name evidence="1" type="ORF">CALFYP39_02096</name>
</gene>
<dbReference type="AlphaFoldDB" id="A0A6N3E591"/>
<organism evidence="1">
    <name type="scientific">Collinsella aerofaciens</name>
    <dbReference type="NCBI Taxonomy" id="74426"/>
    <lineage>
        <taxon>Bacteria</taxon>
        <taxon>Bacillati</taxon>
        <taxon>Actinomycetota</taxon>
        <taxon>Coriobacteriia</taxon>
        <taxon>Coriobacteriales</taxon>
        <taxon>Coriobacteriaceae</taxon>
        <taxon>Collinsella</taxon>
    </lineage>
</organism>
<accession>A0A6N3E591</accession>
<evidence type="ECO:0000313" key="1">
    <source>
        <dbReference type="EMBL" id="VYU35054.1"/>
    </source>
</evidence>
<name>A0A6N3E591_9ACTN</name>
<dbReference type="EMBL" id="CACRTW010000049">
    <property type="protein sequence ID" value="VYU35054.1"/>
    <property type="molecule type" value="Genomic_DNA"/>
</dbReference>